<accession>A0A0B8Q0S7</accession>
<dbReference type="Proteomes" id="UP000031666">
    <property type="component" value="Unassembled WGS sequence"/>
</dbReference>
<dbReference type="AlphaFoldDB" id="A0A0B8Q0S7"/>
<reference evidence="1 2" key="2">
    <citation type="submission" date="2015-01" db="EMBL/GenBank/DDBJ databases">
        <authorList>
            <consortium name="NBRP consortium"/>
            <person name="Sawabe T."/>
            <person name="Meirelles P."/>
            <person name="Feng G."/>
            <person name="Sayaka M."/>
            <person name="Hattori M."/>
            <person name="Ohkuma M."/>
        </authorList>
    </citation>
    <scope>NUCLEOTIDE SEQUENCE [LARGE SCALE GENOMIC DNA]</scope>
    <source>
        <strain evidence="2">JCM 19241</strain>
    </source>
</reference>
<organism evidence="1 2">
    <name type="scientific">Vibrio ishigakensis</name>
    <dbReference type="NCBI Taxonomy" id="1481914"/>
    <lineage>
        <taxon>Bacteria</taxon>
        <taxon>Pseudomonadati</taxon>
        <taxon>Pseudomonadota</taxon>
        <taxon>Gammaproteobacteria</taxon>
        <taxon>Vibrionales</taxon>
        <taxon>Vibrionaceae</taxon>
        <taxon>Vibrio</taxon>
    </lineage>
</organism>
<evidence type="ECO:0000313" key="1">
    <source>
        <dbReference type="EMBL" id="GAM73120.1"/>
    </source>
</evidence>
<proteinExistence type="predicted"/>
<sequence length="42" mass="4785">MEKAGLNDDSHLCSGGFISLDFNHESEHRHTSAHHQWRVLGQ</sequence>
<comment type="caution">
    <text evidence="1">The sequence shown here is derived from an EMBL/GenBank/DDBJ whole genome shotgun (WGS) entry which is preliminary data.</text>
</comment>
<reference evidence="1 2" key="1">
    <citation type="submission" date="2015-01" db="EMBL/GenBank/DDBJ databases">
        <title>Vibrio sp. C94 JCM 19241 whole genome shotgun sequence.</title>
        <authorList>
            <person name="Sawabe T."/>
            <person name="Meirelles P."/>
            <person name="Feng G."/>
            <person name="Sayaka M."/>
            <person name="Hattori M."/>
            <person name="Ohkuma M."/>
        </authorList>
    </citation>
    <scope>NUCLEOTIDE SEQUENCE [LARGE SCALE GENOMIC DNA]</scope>
    <source>
        <strain evidence="2">JCM 19241</strain>
    </source>
</reference>
<evidence type="ECO:0000313" key="2">
    <source>
        <dbReference type="Proteomes" id="UP000031666"/>
    </source>
</evidence>
<gene>
    <name evidence="1" type="ORF">JCM19241_2575</name>
</gene>
<dbReference type="EMBL" id="BBSC01000001">
    <property type="protein sequence ID" value="GAM73120.1"/>
    <property type="molecule type" value="Genomic_DNA"/>
</dbReference>
<name>A0A0B8Q0S7_9VIBR</name>
<protein>
    <submittedName>
        <fullName evidence="1">Uncharacterized protein</fullName>
    </submittedName>
</protein>